<gene>
    <name evidence="2" type="ORF">GCM10009733_071160</name>
</gene>
<protein>
    <submittedName>
        <fullName evidence="2">Uncharacterized protein</fullName>
    </submittedName>
</protein>
<comment type="caution">
    <text evidence="2">The sequence shown here is derived from an EMBL/GenBank/DDBJ whole genome shotgun (WGS) entry which is preliminary data.</text>
</comment>
<organism evidence="2 3">
    <name type="scientific">Nonomuraea maheshkhaliensis</name>
    <dbReference type="NCBI Taxonomy" id="419590"/>
    <lineage>
        <taxon>Bacteria</taxon>
        <taxon>Bacillati</taxon>
        <taxon>Actinomycetota</taxon>
        <taxon>Actinomycetes</taxon>
        <taxon>Streptosporangiales</taxon>
        <taxon>Streptosporangiaceae</taxon>
        <taxon>Nonomuraea</taxon>
    </lineage>
</organism>
<sequence length="120" mass="12168">MPILSLGQGSHFSAPPLLAGLLTVGVLVAGLVAAEVVGMLVGLGSARAAAGVGAMPALSRVRVSARARGVIMGSGRWRVRGEGCGLGMAFTMPEETVRSRRTGVWFMGEGSATRSCQTVG</sequence>
<accession>A0ABP4S1W9</accession>
<evidence type="ECO:0000313" key="3">
    <source>
        <dbReference type="Proteomes" id="UP001500064"/>
    </source>
</evidence>
<keyword evidence="1" id="KW-1133">Transmembrane helix</keyword>
<name>A0ABP4S1W9_9ACTN</name>
<dbReference type="EMBL" id="BAAAMU010000068">
    <property type="protein sequence ID" value="GAA1663296.1"/>
    <property type="molecule type" value="Genomic_DNA"/>
</dbReference>
<feature type="transmembrane region" description="Helical" evidence="1">
    <location>
        <begin position="12"/>
        <end position="33"/>
    </location>
</feature>
<evidence type="ECO:0000256" key="1">
    <source>
        <dbReference type="SAM" id="Phobius"/>
    </source>
</evidence>
<evidence type="ECO:0000313" key="2">
    <source>
        <dbReference type="EMBL" id="GAA1663296.1"/>
    </source>
</evidence>
<keyword evidence="3" id="KW-1185">Reference proteome</keyword>
<proteinExistence type="predicted"/>
<reference evidence="3" key="1">
    <citation type="journal article" date="2019" name="Int. J. Syst. Evol. Microbiol.">
        <title>The Global Catalogue of Microorganisms (GCM) 10K type strain sequencing project: providing services to taxonomists for standard genome sequencing and annotation.</title>
        <authorList>
            <consortium name="The Broad Institute Genomics Platform"/>
            <consortium name="The Broad Institute Genome Sequencing Center for Infectious Disease"/>
            <person name="Wu L."/>
            <person name="Ma J."/>
        </authorList>
    </citation>
    <scope>NUCLEOTIDE SEQUENCE [LARGE SCALE GENOMIC DNA]</scope>
    <source>
        <strain evidence="3">JCM 13929</strain>
    </source>
</reference>
<dbReference type="Proteomes" id="UP001500064">
    <property type="component" value="Unassembled WGS sequence"/>
</dbReference>
<keyword evidence="1" id="KW-0812">Transmembrane</keyword>
<keyword evidence="1" id="KW-0472">Membrane</keyword>